<dbReference type="PANTHER" id="PTHR11820:SF90">
    <property type="entry name" value="FLUTATHIONE S-TRANSFERASE"/>
    <property type="match status" value="1"/>
</dbReference>
<dbReference type="InterPro" id="IPR011234">
    <property type="entry name" value="Fumarylacetoacetase-like_C"/>
</dbReference>
<evidence type="ECO:0000313" key="3">
    <source>
        <dbReference type="EMBL" id="PLW77084.1"/>
    </source>
</evidence>
<feature type="domain" description="Fumarylacetoacetase-like C-terminal" evidence="2">
    <location>
        <begin position="19"/>
        <end position="218"/>
    </location>
</feature>
<sequence>MLPALPVSGTEQHFPVRRVYCVGRNYAAHAIEMGHDPDRDLPFFFQKNPENLLYANDFPYPTLTSDVHFEVELIVALKAGGSDVPAATAQDLIFGYGVGVDFTRRDLQTKAKAQGRPWTAAKAFEHSAPVSGIVSAEEVGSLSGKKIWLEKNGIMQQESDLDHLIWNVPEVIAHLSNQFELAAGDIIFTGTPAGVGAVKTGDQIHCAVEGVAELSFNVV</sequence>
<dbReference type="Gene3D" id="3.90.850.10">
    <property type="entry name" value="Fumarylacetoacetase-like, C-terminal domain"/>
    <property type="match status" value="1"/>
</dbReference>
<keyword evidence="1" id="KW-0479">Metal-binding</keyword>
<dbReference type="SUPFAM" id="SSF56529">
    <property type="entry name" value="FAH"/>
    <property type="match status" value="1"/>
</dbReference>
<evidence type="ECO:0000256" key="1">
    <source>
        <dbReference type="ARBA" id="ARBA00022723"/>
    </source>
</evidence>
<reference evidence="3 4" key="1">
    <citation type="submission" date="2018-01" db="EMBL/GenBank/DDBJ databases">
        <title>The draft genome sequence of Cohaesibacter sp. H1304.</title>
        <authorList>
            <person name="Wang N.-N."/>
            <person name="Du Z.-J."/>
        </authorList>
    </citation>
    <scope>NUCLEOTIDE SEQUENCE [LARGE SCALE GENOMIC DNA]</scope>
    <source>
        <strain evidence="3 4">H1304</strain>
    </source>
</reference>
<dbReference type="GO" id="GO:0016853">
    <property type="term" value="F:isomerase activity"/>
    <property type="evidence" value="ECO:0007669"/>
    <property type="project" value="UniProtKB-KW"/>
</dbReference>
<organism evidence="3 4">
    <name type="scientific">Cohaesibacter celericrescens</name>
    <dbReference type="NCBI Taxonomy" id="2067669"/>
    <lineage>
        <taxon>Bacteria</taxon>
        <taxon>Pseudomonadati</taxon>
        <taxon>Pseudomonadota</taxon>
        <taxon>Alphaproteobacteria</taxon>
        <taxon>Hyphomicrobiales</taxon>
        <taxon>Cohaesibacteraceae</taxon>
    </lineage>
</organism>
<protein>
    <submittedName>
        <fullName evidence="3">5-carboxymethyl-2-hydroxymuconate isomerase</fullName>
    </submittedName>
</protein>
<evidence type="ECO:0000313" key="4">
    <source>
        <dbReference type="Proteomes" id="UP000234881"/>
    </source>
</evidence>
<accession>A0A2N5XRG5</accession>
<dbReference type="AlphaFoldDB" id="A0A2N5XRG5"/>
<dbReference type="EMBL" id="PKUQ01000022">
    <property type="protein sequence ID" value="PLW77084.1"/>
    <property type="molecule type" value="Genomic_DNA"/>
</dbReference>
<evidence type="ECO:0000259" key="2">
    <source>
        <dbReference type="Pfam" id="PF01557"/>
    </source>
</evidence>
<dbReference type="Proteomes" id="UP000234881">
    <property type="component" value="Unassembled WGS sequence"/>
</dbReference>
<dbReference type="GO" id="GO:0018773">
    <property type="term" value="F:acetylpyruvate hydrolase activity"/>
    <property type="evidence" value="ECO:0007669"/>
    <property type="project" value="TreeGrafter"/>
</dbReference>
<dbReference type="GO" id="GO:0046872">
    <property type="term" value="F:metal ion binding"/>
    <property type="evidence" value="ECO:0007669"/>
    <property type="project" value="UniProtKB-KW"/>
</dbReference>
<proteinExistence type="predicted"/>
<keyword evidence="3" id="KW-0413">Isomerase</keyword>
<dbReference type="OrthoDB" id="5197601at2"/>
<gene>
    <name evidence="3" type="ORF">C0081_12550</name>
</gene>
<comment type="caution">
    <text evidence="3">The sequence shown here is derived from an EMBL/GenBank/DDBJ whole genome shotgun (WGS) entry which is preliminary data.</text>
</comment>
<dbReference type="PANTHER" id="PTHR11820">
    <property type="entry name" value="ACYLPYRUVASE"/>
    <property type="match status" value="1"/>
</dbReference>
<dbReference type="InterPro" id="IPR036663">
    <property type="entry name" value="Fumarylacetoacetase_C_sf"/>
</dbReference>
<dbReference type="Pfam" id="PF01557">
    <property type="entry name" value="FAA_hydrolase"/>
    <property type="match status" value="1"/>
</dbReference>
<keyword evidence="4" id="KW-1185">Reference proteome</keyword>
<name>A0A2N5XRG5_9HYPH</name>